<protein>
    <submittedName>
        <fullName evidence="3">Class E sortase</fullName>
    </submittedName>
</protein>
<comment type="caution">
    <text evidence="3">The sequence shown here is derived from an EMBL/GenBank/DDBJ whole genome shotgun (WGS) entry which is preliminary data.</text>
</comment>
<evidence type="ECO:0000313" key="3">
    <source>
        <dbReference type="EMBL" id="MEO9248185.1"/>
    </source>
</evidence>
<dbReference type="InterPro" id="IPR053465">
    <property type="entry name" value="Sortase_Class_E"/>
</dbReference>
<accession>A0ABV0IL31</accession>
<reference evidence="3 4" key="1">
    <citation type="submission" date="2024-05" db="EMBL/GenBank/DDBJ databases">
        <authorList>
            <person name="Yi C."/>
        </authorList>
    </citation>
    <scope>NUCLEOTIDE SEQUENCE [LARGE SCALE GENOMIC DNA]</scope>
    <source>
        <strain evidence="3 4">XS13</strain>
    </source>
</reference>
<evidence type="ECO:0000256" key="2">
    <source>
        <dbReference type="SAM" id="Phobius"/>
    </source>
</evidence>
<dbReference type="NCBIfam" id="TIGR01076">
    <property type="entry name" value="sortase_fam"/>
    <property type="match status" value="1"/>
</dbReference>
<dbReference type="InterPro" id="IPR005754">
    <property type="entry name" value="Sortase"/>
</dbReference>
<dbReference type="Pfam" id="PF04203">
    <property type="entry name" value="Sortase"/>
    <property type="match status" value="1"/>
</dbReference>
<name>A0ABV0IL31_9MICC</name>
<proteinExistence type="predicted"/>
<keyword evidence="2" id="KW-1133">Transmembrane helix</keyword>
<organism evidence="3 4">
    <name type="scientific">Citricoccus nitrophenolicus</name>
    <dbReference type="NCBI Taxonomy" id="863575"/>
    <lineage>
        <taxon>Bacteria</taxon>
        <taxon>Bacillati</taxon>
        <taxon>Actinomycetota</taxon>
        <taxon>Actinomycetes</taxon>
        <taxon>Micrococcales</taxon>
        <taxon>Micrococcaceae</taxon>
        <taxon>Citricoccus</taxon>
    </lineage>
</organism>
<sequence length="253" mass="26883">MGTDAAGGRRGRSRRGARLVGVAGELLITLGVLVALYAVWELWWTNLEAGRVQDAAVERLAEDFGAGSDGTEPAPADGLAPVTPAAEDGEAFGILYVPRFGEGYARPIAEGVGHEVLNSAGIGHYPGTQWPGEPGNFAVAGHRQSHGQVFWDMDQLRPGDRLYVQTETGYYTYRHTGTEIVQPSESSVLLPVPHRPEAEPTVSTLTLTTCHPPFTVRERMIAYAELESWRPLSDGPPAEIAAAAGADAAPATG</sequence>
<evidence type="ECO:0000313" key="4">
    <source>
        <dbReference type="Proteomes" id="UP001484097"/>
    </source>
</evidence>
<keyword evidence="4" id="KW-1185">Reference proteome</keyword>
<dbReference type="NCBIfam" id="NF033747">
    <property type="entry name" value="class_E_sortase"/>
    <property type="match status" value="1"/>
</dbReference>
<keyword evidence="2" id="KW-0812">Transmembrane</keyword>
<feature type="transmembrane region" description="Helical" evidence="2">
    <location>
        <begin position="19"/>
        <end position="40"/>
    </location>
</feature>
<dbReference type="Proteomes" id="UP001484097">
    <property type="component" value="Unassembled WGS sequence"/>
</dbReference>
<dbReference type="InterPro" id="IPR023365">
    <property type="entry name" value="Sortase_dom-sf"/>
</dbReference>
<dbReference type="EMBL" id="JBDXMX010000004">
    <property type="protein sequence ID" value="MEO9248185.1"/>
    <property type="molecule type" value="Genomic_DNA"/>
</dbReference>
<dbReference type="CDD" id="cd05830">
    <property type="entry name" value="Sortase_E"/>
    <property type="match status" value="1"/>
</dbReference>
<dbReference type="Gene3D" id="2.40.260.10">
    <property type="entry name" value="Sortase"/>
    <property type="match status" value="1"/>
</dbReference>
<dbReference type="SUPFAM" id="SSF63817">
    <property type="entry name" value="Sortase"/>
    <property type="match status" value="1"/>
</dbReference>
<dbReference type="InterPro" id="IPR042003">
    <property type="entry name" value="Sortase_E"/>
</dbReference>
<keyword evidence="1" id="KW-0378">Hydrolase</keyword>
<keyword evidence="2" id="KW-0472">Membrane</keyword>
<gene>
    <name evidence="3" type="ORF">ABDK96_10870</name>
</gene>
<dbReference type="RefSeq" id="WP_347920797.1">
    <property type="nucleotide sequence ID" value="NZ_JBDXMX010000004.1"/>
</dbReference>
<evidence type="ECO:0000256" key="1">
    <source>
        <dbReference type="ARBA" id="ARBA00022801"/>
    </source>
</evidence>